<dbReference type="FunCoup" id="E0VPW6">
    <property type="interactions" value="1654"/>
</dbReference>
<organism>
    <name type="scientific">Pediculus humanus subsp. corporis</name>
    <name type="common">Body louse</name>
    <dbReference type="NCBI Taxonomy" id="121224"/>
    <lineage>
        <taxon>Eukaryota</taxon>
        <taxon>Metazoa</taxon>
        <taxon>Ecdysozoa</taxon>
        <taxon>Arthropoda</taxon>
        <taxon>Hexapoda</taxon>
        <taxon>Insecta</taxon>
        <taxon>Pterygota</taxon>
        <taxon>Neoptera</taxon>
        <taxon>Paraneoptera</taxon>
        <taxon>Psocodea</taxon>
        <taxon>Troctomorpha</taxon>
        <taxon>Phthiraptera</taxon>
        <taxon>Anoplura</taxon>
        <taxon>Pediculidae</taxon>
        <taxon>Pediculus</taxon>
    </lineage>
</organism>
<dbReference type="HOGENOM" id="CLU_039532_2_0_1"/>
<dbReference type="VEuPathDB" id="VectorBase:PHUM366520"/>
<reference evidence="4" key="3">
    <citation type="submission" date="2021-02" db="UniProtKB">
        <authorList>
            <consortium name="EnsemblMetazoa"/>
        </authorList>
    </citation>
    <scope>IDENTIFICATION</scope>
    <source>
        <strain evidence="4">USDA</strain>
    </source>
</reference>
<dbReference type="SUPFAM" id="SSF49764">
    <property type="entry name" value="HSP20-like chaperones"/>
    <property type="match status" value="1"/>
</dbReference>
<dbReference type="EMBL" id="DS235379">
    <property type="protein sequence ID" value="EEB15422.1"/>
    <property type="molecule type" value="Genomic_DNA"/>
</dbReference>
<dbReference type="KEGG" id="phu:Phum_PHUM366520"/>
<dbReference type="GO" id="GO:0051087">
    <property type="term" value="F:protein-folding chaperone binding"/>
    <property type="evidence" value="ECO:0007669"/>
    <property type="project" value="InterPro"/>
</dbReference>
<dbReference type="PROSITE" id="PS51203">
    <property type="entry name" value="CS"/>
    <property type="match status" value="1"/>
</dbReference>
<reference evidence="3" key="1">
    <citation type="submission" date="2007-04" db="EMBL/GenBank/DDBJ databases">
        <title>Annotation of Pediculus humanus corporis strain USDA.</title>
        <authorList>
            <person name="Kirkness E."/>
            <person name="Hannick L."/>
            <person name="Hass B."/>
            <person name="Bruggner R."/>
            <person name="Lawson D."/>
            <person name="Bidwell S."/>
            <person name="Joardar V."/>
            <person name="Caler E."/>
            <person name="Walenz B."/>
            <person name="Inman J."/>
            <person name="Schobel S."/>
            <person name="Galinsky K."/>
            <person name="Amedeo P."/>
            <person name="Strausberg R."/>
        </authorList>
    </citation>
    <scope>NUCLEOTIDE SEQUENCE</scope>
    <source>
        <strain evidence="3">USDA</strain>
    </source>
</reference>
<keyword evidence="5" id="KW-1185">Reference proteome</keyword>
<evidence type="ECO:0000259" key="2">
    <source>
        <dbReference type="PROSITE" id="PS51203"/>
    </source>
</evidence>
<name>E0VPW6_PEDHC</name>
<feature type="domain" description="SGS" evidence="1">
    <location>
        <begin position="117"/>
        <end position="180"/>
    </location>
</feature>
<dbReference type="OrthoDB" id="1898560at2759"/>
<dbReference type="OMA" id="KVHMTAD"/>
<dbReference type="InParanoid" id="E0VPW6"/>
<dbReference type="STRING" id="121224.E0VPW6"/>
<gene>
    <name evidence="4" type="primary">8233540</name>
    <name evidence="3" type="ORF">Phum_PHUM366520</name>
</gene>
<dbReference type="InterPro" id="IPR008978">
    <property type="entry name" value="HSP20-like_chaperone"/>
</dbReference>
<dbReference type="PROSITE" id="PS51048">
    <property type="entry name" value="SGS"/>
    <property type="match status" value="1"/>
</dbReference>
<evidence type="ECO:0000313" key="5">
    <source>
        <dbReference type="Proteomes" id="UP000009046"/>
    </source>
</evidence>
<dbReference type="InterPro" id="IPR007699">
    <property type="entry name" value="SGS_dom"/>
</dbReference>
<reference evidence="3" key="2">
    <citation type="submission" date="2007-04" db="EMBL/GenBank/DDBJ databases">
        <title>The genome of the human body louse.</title>
        <authorList>
            <consortium name="The Human Body Louse Genome Consortium"/>
            <person name="Kirkness E."/>
            <person name="Walenz B."/>
            <person name="Hass B."/>
            <person name="Bruggner R."/>
            <person name="Strausberg R."/>
        </authorList>
    </citation>
    <scope>NUCLEOTIDE SEQUENCE</scope>
    <source>
        <strain evidence="3">USDA</strain>
    </source>
</reference>
<dbReference type="InterPro" id="IPR007052">
    <property type="entry name" value="CS_dom"/>
</dbReference>
<feature type="domain" description="CS" evidence="2">
    <location>
        <begin position="11"/>
        <end position="100"/>
    </location>
</feature>
<evidence type="ECO:0000259" key="1">
    <source>
        <dbReference type="PROSITE" id="PS51048"/>
    </source>
</evidence>
<sequence>MTEINQEVSEVKKARHDWYQNESQIVLSILSKNINEKDFFINFTPETLNVSFNNENGIKHNLNFNLLYEINPSECLYKISPSKVEIKLKKKEGFWWKTLEKDLTTCTETNKQTMSKVYPSSSVKPKDWDKIVGDIYKEDDKLEADDALNAIFQKIYAEGNVKKEKVTMKPPDGMEWKKWN</sequence>
<dbReference type="InterPro" id="IPR044563">
    <property type="entry name" value="Sgt1-like"/>
</dbReference>
<accession>E0VPW6</accession>
<dbReference type="Proteomes" id="UP000009046">
    <property type="component" value="Unassembled WGS sequence"/>
</dbReference>
<dbReference type="AlphaFoldDB" id="E0VPW6"/>
<dbReference type="CTD" id="8233540"/>
<dbReference type="RefSeq" id="XP_002428160.1">
    <property type="nucleotide sequence ID" value="XM_002428115.1"/>
</dbReference>
<evidence type="ECO:0000313" key="3">
    <source>
        <dbReference type="EMBL" id="EEB15422.1"/>
    </source>
</evidence>
<dbReference type="eggNOG" id="KOG1309">
    <property type="taxonomic scope" value="Eukaryota"/>
</dbReference>
<dbReference type="PANTHER" id="PTHR45862">
    <property type="entry name" value="PROTEIN SGT1 HOMOLOG"/>
    <property type="match status" value="1"/>
</dbReference>
<proteinExistence type="predicted"/>
<dbReference type="EMBL" id="AAZO01004266">
    <property type="status" value="NOT_ANNOTATED_CDS"/>
    <property type="molecule type" value="Genomic_DNA"/>
</dbReference>
<dbReference type="Gene3D" id="2.60.40.790">
    <property type="match status" value="1"/>
</dbReference>
<dbReference type="EMBL" id="AAZO01004265">
    <property type="status" value="NOT_ANNOTATED_CDS"/>
    <property type="molecule type" value="Genomic_DNA"/>
</dbReference>
<protein>
    <submittedName>
        <fullName evidence="3 4">Chaperone binding protein, putative</fullName>
    </submittedName>
</protein>
<dbReference type="EnsemblMetazoa" id="PHUM366520-RA">
    <property type="protein sequence ID" value="PHUM366520-PA"/>
    <property type="gene ID" value="PHUM366520"/>
</dbReference>
<dbReference type="Pfam" id="PF04969">
    <property type="entry name" value="CS"/>
    <property type="match status" value="1"/>
</dbReference>
<evidence type="ECO:0000313" key="4">
    <source>
        <dbReference type="EnsemblMetazoa" id="PHUM366520-PA"/>
    </source>
</evidence>
<dbReference type="GeneID" id="8233540"/>